<comment type="caution">
    <text evidence="2">The sequence shown here is derived from an EMBL/GenBank/DDBJ whole genome shotgun (WGS) entry which is preliminary data.</text>
</comment>
<reference evidence="2 3" key="1">
    <citation type="journal article" date="2019" name="Int. J. Syst. Evol. Microbiol.">
        <title>The Global Catalogue of Microorganisms (GCM) 10K type strain sequencing project: providing services to taxonomists for standard genome sequencing and annotation.</title>
        <authorList>
            <consortium name="The Broad Institute Genomics Platform"/>
            <consortium name="The Broad Institute Genome Sequencing Center for Infectious Disease"/>
            <person name="Wu L."/>
            <person name="Ma J."/>
        </authorList>
    </citation>
    <scope>NUCLEOTIDE SEQUENCE [LARGE SCALE GENOMIC DNA]</scope>
    <source>
        <strain evidence="2 3">JCM 19585</strain>
    </source>
</reference>
<dbReference type="Proteomes" id="UP000628840">
    <property type="component" value="Unassembled WGS sequence"/>
</dbReference>
<feature type="transmembrane region" description="Helical" evidence="1">
    <location>
        <begin position="12"/>
        <end position="30"/>
    </location>
</feature>
<keyword evidence="1" id="KW-1133">Transmembrane helix</keyword>
<protein>
    <submittedName>
        <fullName evidence="2">Uncharacterized protein</fullName>
    </submittedName>
</protein>
<keyword evidence="1" id="KW-0472">Membrane</keyword>
<proteinExistence type="predicted"/>
<keyword evidence="1" id="KW-0812">Transmembrane</keyword>
<gene>
    <name evidence="2" type="ORF">GCM10009037_28360</name>
</gene>
<accession>A0A830F6B5</accession>
<dbReference type="EMBL" id="BMPF01000006">
    <property type="protein sequence ID" value="GGL43223.1"/>
    <property type="molecule type" value="Genomic_DNA"/>
</dbReference>
<dbReference type="OrthoDB" id="342185at2157"/>
<organism evidence="2 3">
    <name type="scientific">Halarchaeum grantii</name>
    <dbReference type="NCBI Taxonomy" id="1193105"/>
    <lineage>
        <taxon>Archaea</taxon>
        <taxon>Methanobacteriati</taxon>
        <taxon>Methanobacteriota</taxon>
        <taxon>Stenosarchaea group</taxon>
        <taxon>Halobacteria</taxon>
        <taxon>Halobacteriales</taxon>
        <taxon>Halobacteriaceae</taxon>
    </lineage>
</organism>
<dbReference type="RefSeq" id="WP_188884340.1">
    <property type="nucleotide sequence ID" value="NZ_BMPF01000006.1"/>
</dbReference>
<evidence type="ECO:0000256" key="1">
    <source>
        <dbReference type="SAM" id="Phobius"/>
    </source>
</evidence>
<name>A0A830F6B5_9EURY</name>
<dbReference type="AlphaFoldDB" id="A0A830F6B5"/>
<sequence>MVAFTLVESVRMAGYALATLGALLVFLEFFQQPSYINYDPDFDSYNVDLSPQDVRQYTWIGRVGALLAAAGFAVQFLAYFL</sequence>
<feature type="transmembrane region" description="Helical" evidence="1">
    <location>
        <begin position="59"/>
        <end position="80"/>
    </location>
</feature>
<evidence type="ECO:0000313" key="3">
    <source>
        <dbReference type="Proteomes" id="UP000628840"/>
    </source>
</evidence>
<keyword evidence="3" id="KW-1185">Reference proteome</keyword>
<evidence type="ECO:0000313" key="2">
    <source>
        <dbReference type="EMBL" id="GGL43223.1"/>
    </source>
</evidence>